<dbReference type="AlphaFoldDB" id="A0A0H1BJX8"/>
<comment type="caution">
    <text evidence="2">The sequence shown here is derived from an EMBL/GenBank/DDBJ whole genome shotgun (WGS) entry which is preliminary data.</text>
</comment>
<evidence type="ECO:0000256" key="1">
    <source>
        <dbReference type="SAM" id="MobiDB-lite"/>
    </source>
</evidence>
<dbReference type="Proteomes" id="UP000053573">
    <property type="component" value="Unassembled WGS sequence"/>
</dbReference>
<feature type="compositionally biased region" description="Pro residues" evidence="1">
    <location>
        <begin position="29"/>
        <end position="38"/>
    </location>
</feature>
<protein>
    <submittedName>
        <fullName evidence="2">Uncharacterized protein</fullName>
    </submittedName>
</protein>
<dbReference type="EMBL" id="LDEV01001615">
    <property type="protein sequence ID" value="KLJ11312.1"/>
    <property type="molecule type" value="Genomic_DNA"/>
</dbReference>
<proteinExistence type="predicted"/>
<evidence type="ECO:0000313" key="2">
    <source>
        <dbReference type="EMBL" id="KLJ11312.1"/>
    </source>
</evidence>
<reference evidence="3" key="1">
    <citation type="journal article" date="2015" name="PLoS Genet.">
        <title>The dynamic genome and transcriptome of the human fungal pathogen Blastomyces and close relative Emmonsia.</title>
        <authorList>
            <person name="Munoz J.F."/>
            <person name="Gauthier G.M."/>
            <person name="Desjardins C.A."/>
            <person name="Gallo J.E."/>
            <person name="Holder J."/>
            <person name="Sullivan T.D."/>
            <person name="Marty A.J."/>
            <person name="Carmen J.C."/>
            <person name="Chen Z."/>
            <person name="Ding L."/>
            <person name="Gujja S."/>
            <person name="Magrini V."/>
            <person name="Misas E."/>
            <person name="Mitreva M."/>
            <person name="Priest M."/>
            <person name="Saif S."/>
            <person name="Whiston E.A."/>
            <person name="Young S."/>
            <person name="Zeng Q."/>
            <person name="Goldman W.E."/>
            <person name="Mardis E.R."/>
            <person name="Taylor J.W."/>
            <person name="McEwen J.G."/>
            <person name="Clay O.K."/>
            <person name="Klein B.S."/>
            <person name="Cuomo C.A."/>
        </authorList>
    </citation>
    <scope>NUCLEOTIDE SEQUENCE [LARGE SCALE GENOMIC DNA]</scope>
    <source>
        <strain evidence="3">UAMH 139</strain>
    </source>
</reference>
<accession>A0A0H1BJX8</accession>
<feature type="region of interest" description="Disordered" evidence="1">
    <location>
        <begin position="1"/>
        <end position="54"/>
    </location>
</feature>
<evidence type="ECO:0000313" key="3">
    <source>
        <dbReference type="Proteomes" id="UP000053573"/>
    </source>
</evidence>
<gene>
    <name evidence="2" type="ORF">EMPG_13420</name>
</gene>
<sequence>MEGRNLLRPPQPNLFNPRPILNPNNNPHNPHPTRPPQRPYHNPNRRVRHPPFPQCPSLRAKVLHRKLPIKPAHRIARHLSLR</sequence>
<feature type="compositionally biased region" description="Low complexity" evidence="1">
    <location>
        <begin position="13"/>
        <end position="28"/>
    </location>
</feature>
<keyword evidence="3" id="KW-1185">Reference proteome</keyword>
<organism evidence="2 3">
    <name type="scientific">Blastomyces silverae</name>
    <dbReference type="NCBI Taxonomy" id="2060906"/>
    <lineage>
        <taxon>Eukaryota</taxon>
        <taxon>Fungi</taxon>
        <taxon>Dikarya</taxon>
        <taxon>Ascomycota</taxon>
        <taxon>Pezizomycotina</taxon>
        <taxon>Eurotiomycetes</taxon>
        <taxon>Eurotiomycetidae</taxon>
        <taxon>Onygenales</taxon>
        <taxon>Ajellomycetaceae</taxon>
        <taxon>Blastomyces</taxon>
    </lineage>
</organism>
<name>A0A0H1BJX8_9EURO</name>